<organism evidence="1">
    <name type="scientific">Cucumis melo</name>
    <name type="common">Muskmelon</name>
    <dbReference type="NCBI Taxonomy" id="3656"/>
    <lineage>
        <taxon>Eukaryota</taxon>
        <taxon>Viridiplantae</taxon>
        <taxon>Streptophyta</taxon>
        <taxon>Embryophyta</taxon>
        <taxon>Tracheophyta</taxon>
        <taxon>Spermatophyta</taxon>
        <taxon>Magnoliopsida</taxon>
        <taxon>eudicotyledons</taxon>
        <taxon>Gunneridae</taxon>
        <taxon>Pentapetalae</taxon>
        <taxon>rosids</taxon>
        <taxon>fabids</taxon>
        <taxon>Cucurbitales</taxon>
        <taxon>Cucurbitaceae</taxon>
        <taxon>Benincaseae</taxon>
        <taxon>Cucumis</taxon>
    </lineage>
</organism>
<dbReference type="AlphaFoldDB" id="A0A9I9EJD8"/>
<protein>
    <submittedName>
        <fullName evidence="1">Uncharacterized protein</fullName>
    </submittedName>
</protein>
<dbReference type="Gramene" id="MELO3C028746.2.1">
    <property type="protein sequence ID" value="MELO3C028746.2.1"/>
    <property type="gene ID" value="MELO3C028746.2"/>
</dbReference>
<reference evidence="1" key="1">
    <citation type="submission" date="2023-03" db="UniProtKB">
        <authorList>
            <consortium name="EnsemblPlants"/>
        </authorList>
    </citation>
    <scope>IDENTIFICATION</scope>
</reference>
<evidence type="ECO:0000313" key="1">
    <source>
        <dbReference type="EnsemblPlants" id="MELO3C034246.2.1"/>
    </source>
</evidence>
<dbReference type="EnsemblPlants" id="MELO3C034246.2.1">
    <property type="protein sequence ID" value="MELO3C034246.2.1"/>
    <property type="gene ID" value="MELO3C034246.2"/>
</dbReference>
<name>A0A9I9EJD8_CUCME</name>
<dbReference type="Gramene" id="MELO3C034246.2.1">
    <property type="protein sequence ID" value="MELO3C034246.2.1"/>
    <property type="gene ID" value="MELO3C034246.2"/>
</dbReference>
<sequence length="62" mass="7328">MIWRDVYDTLRRKYDGARGQIEQEAEKLRQLVRMAINSQCKLGLFGKVLYLHVTPIENCLVF</sequence>
<dbReference type="EnsemblPlants" id="MELO3C028746.2.1">
    <property type="protein sequence ID" value="MELO3C028746.2.1"/>
    <property type="gene ID" value="MELO3C028746.2"/>
</dbReference>
<accession>A0A9I9EJD8</accession>
<proteinExistence type="predicted"/>